<dbReference type="Proteomes" id="UP000187013">
    <property type="component" value="Unassembled WGS sequence"/>
</dbReference>
<feature type="compositionally biased region" description="Polar residues" evidence="10">
    <location>
        <begin position="9"/>
        <end position="20"/>
    </location>
</feature>
<dbReference type="GO" id="GO:0008270">
    <property type="term" value="F:zinc ion binding"/>
    <property type="evidence" value="ECO:0007669"/>
    <property type="project" value="UniProtKB-KW"/>
</dbReference>
<dbReference type="PANTHER" id="PTHR47257:SF1">
    <property type="entry name" value="PH-RESPONSE TRANSCRIPTION FACTOR PACC_RIM101"/>
    <property type="match status" value="1"/>
</dbReference>
<dbReference type="PROSITE" id="PS50157">
    <property type="entry name" value="ZINC_FINGER_C2H2_2"/>
    <property type="match status" value="3"/>
</dbReference>
<organism evidence="12 13">
    <name type="scientific">Zygosaccharomyces rouxii</name>
    <dbReference type="NCBI Taxonomy" id="4956"/>
    <lineage>
        <taxon>Eukaryota</taxon>
        <taxon>Fungi</taxon>
        <taxon>Dikarya</taxon>
        <taxon>Ascomycota</taxon>
        <taxon>Saccharomycotina</taxon>
        <taxon>Saccharomycetes</taxon>
        <taxon>Saccharomycetales</taxon>
        <taxon>Saccharomycetaceae</taxon>
        <taxon>Zygosaccharomyces</taxon>
    </lineage>
</organism>
<evidence type="ECO:0000313" key="12">
    <source>
        <dbReference type="EMBL" id="GAV55700.1"/>
    </source>
</evidence>
<feature type="region of interest" description="Disordered" evidence="10">
    <location>
        <begin position="401"/>
        <end position="427"/>
    </location>
</feature>
<evidence type="ECO:0000256" key="6">
    <source>
        <dbReference type="ARBA" id="ARBA00022833"/>
    </source>
</evidence>
<dbReference type="PROSITE" id="PS00028">
    <property type="entry name" value="ZINC_FINGER_C2H2_1"/>
    <property type="match status" value="2"/>
</dbReference>
<evidence type="ECO:0000256" key="1">
    <source>
        <dbReference type="ARBA" id="ARBA00004123"/>
    </source>
</evidence>
<feature type="region of interest" description="Disordered" evidence="10">
    <location>
        <begin position="178"/>
        <end position="231"/>
    </location>
</feature>
<keyword evidence="2" id="KW-0678">Repressor</keyword>
<evidence type="ECO:0000256" key="9">
    <source>
        <dbReference type="PROSITE-ProRule" id="PRU00042"/>
    </source>
</evidence>
<dbReference type="GO" id="GO:0005634">
    <property type="term" value="C:nucleus"/>
    <property type="evidence" value="ECO:0007669"/>
    <property type="project" value="UniProtKB-SubCell"/>
</dbReference>
<reference evidence="12 13" key="1">
    <citation type="submission" date="2016-08" db="EMBL/GenBank/DDBJ databases">
        <title>Draft genome sequence of allopolyploid Zygosaccharomyces rouxii.</title>
        <authorList>
            <person name="Watanabe J."/>
            <person name="Uehara K."/>
            <person name="Mogi Y."/>
            <person name="Tsukioka Y."/>
        </authorList>
    </citation>
    <scope>NUCLEOTIDE SEQUENCE [LARGE SCALE GENOMIC DNA]</scope>
    <source>
        <strain evidence="12 13">NBRC 110957</strain>
    </source>
</reference>
<evidence type="ECO:0000313" key="13">
    <source>
        <dbReference type="Proteomes" id="UP000187013"/>
    </source>
</evidence>
<evidence type="ECO:0000256" key="3">
    <source>
        <dbReference type="ARBA" id="ARBA00022723"/>
    </source>
</evidence>
<feature type="compositionally biased region" description="Low complexity" evidence="10">
    <location>
        <begin position="73"/>
        <end position="82"/>
    </location>
</feature>
<keyword evidence="7" id="KW-0539">Nucleus</keyword>
<evidence type="ECO:0000256" key="5">
    <source>
        <dbReference type="ARBA" id="ARBA00022771"/>
    </source>
</evidence>
<feature type="domain" description="C2H2-type" evidence="11">
    <location>
        <begin position="88"/>
        <end position="118"/>
    </location>
</feature>
<dbReference type="AlphaFoldDB" id="A0A1Q3AJ71"/>
<comment type="caution">
    <text evidence="12">The sequence shown here is derived from an EMBL/GenBank/DDBJ whole genome shotgun (WGS) entry which is preliminary data.</text>
</comment>
<feature type="compositionally biased region" description="Low complexity" evidence="10">
    <location>
        <begin position="209"/>
        <end position="228"/>
    </location>
</feature>
<feature type="region of interest" description="Disordered" evidence="10">
    <location>
        <begin position="1"/>
        <end position="82"/>
    </location>
</feature>
<feature type="compositionally biased region" description="Basic residues" evidence="10">
    <location>
        <begin position="182"/>
        <end position="198"/>
    </location>
</feature>
<dbReference type="SMART" id="SM00355">
    <property type="entry name" value="ZnF_C2H2"/>
    <property type="match status" value="3"/>
</dbReference>
<dbReference type="InterPro" id="IPR036236">
    <property type="entry name" value="Znf_C2H2_sf"/>
</dbReference>
<keyword evidence="6" id="KW-0862">Zinc</keyword>
<feature type="compositionally biased region" description="Basic and acidic residues" evidence="10">
    <location>
        <begin position="199"/>
        <end position="208"/>
    </location>
</feature>
<dbReference type="OrthoDB" id="6155966at2759"/>
<feature type="domain" description="C2H2-type" evidence="11">
    <location>
        <begin position="154"/>
        <end position="181"/>
    </location>
</feature>
<name>A0A1Q3AJ71_ZYGRO</name>
<keyword evidence="5 9" id="KW-0863">Zinc-finger</keyword>
<dbReference type="InterPro" id="IPR050806">
    <property type="entry name" value="pacC/RIM101"/>
</dbReference>
<dbReference type="GO" id="GO:0045944">
    <property type="term" value="P:positive regulation of transcription by RNA polymerase II"/>
    <property type="evidence" value="ECO:0007669"/>
    <property type="project" value="TreeGrafter"/>
</dbReference>
<dbReference type="SUPFAM" id="SSF57667">
    <property type="entry name" value="beta-beta-alpha zinc fingers"/>
    <property type="match status" value="2"/>
</dbReference>
<comment type="subcellular location">
    <subcellularLocation>
        <location evidence="1">Nucleus</location>
    </subcellularLocation>
</comment>
<dbReference type="InterPro" id="IPR013087">
    <property type="entry name" value="Znf_C2H2_type"/>
</dbReference>
<evidence type="ECO:0000256" key="10">
    <source>
        <dbReference type="SAM" id="MobiDB-lite"/>
    </source>
</evidence>
<evidence type="ECO:0000256" key="8">
    <source>
        <dbReference type="ARBA" id="ARBA00038089"/>
    </source>
</evidence>
<comment type="similarity">
    <text evidence="8">Belongs to the pacC/RIM101 family.</text>
</comment>
<keyword evidence="4" id="KW-0677">Repeat</keyword>
<evidence type="ECO:0000256" key="7">
    <source>
        <dbReference type="ARBA" id="ARBA00023242"/>
    </source>
</evidence>
<evidence type="ECO:0000256" key="2">
    <source>
        <dbReference type="ARBA" id="ARBA00022491"/>
    </source>
</evidence>
<keyword evidence="3" id="KW-0479">Metal-binding</keyword>
<feature type="compositionally biased region" description="Low complexity" evidence="10">
    <location>
        <begin position="35"/>
        <end position="52"/>
    </location>
</feature>
<dbReference type="Gene3D" id="3.30.160.60">
    <property type="entry name" value="Classic Zinc Finger"/>
    <property type="match status" value="2"/>
</dbReference>
<dbReference type="Pfam" id="PF00096">
    <property type="entry name" value="zf-C2H2"/>
    <property type="match status" value="1"/>
</dbReference>
<sequence length="484" mass="54225">MVLLKDILNQDTSENNNNDKTPPAVSTGDFKKRSASLPSPNFSAASSSNGNSDSDDDNAKCRLGVPSSSSHAETPQSSTPSSTEEEQFFCKWDHCGKMFNQPEFLYHHLCQDHVGRKSQRNLQLACKWEECNVKTEKRDHITSHLRVHVPLKPFDCYRCGKKFKRPQDLKKHLKVHAESHLAVKKRRGPKLGSKRVQKKPKEELEPVRSRFSSASSSISSPSPTPDKSYSLPTLPRISFQQLISNEIPSYEPVYTQQLGTKLRTVLPSLGEEESLPRSPPATTQNAAGFFTTLSKNMSSSLPNQYSTVKQPVITTSMAPAVQPDYNRSGYPKVYQLPPIGPPPADAPSERVSAVASLPSLNSAPVLNPRYNSFERLPHFNTLGQYFSSNQKNNGSKITEEEYLPGQMSSLRVDDDDDYNEGSDDDESHDIVESLEIVNIIRDYLLCSLIEQEFEEDNMGQEFSRKDVSMLSESHNLSRYPQVVI</sequence>
<accession>A0A1Q3AJ71</accession>
<evidence type="ECO:0000256" key="4">
    <source>
        <dbReference type="ARBA" id="ARBA00022737"/>
    </source>
</evidence>
<proteinExistence type="inferred from homology"/>
<dbReference type="EMBL" id="BDGX01000051">
    <property type="protein sequence ID" value="GAV55700.1"/>
    <property type="molecule type" value="Genomic_DNA"/>
</dbReference>
<evidence type="ECO:0000259" key="11">
    <source>
        <dbReference type="PROSITE" id="PS50157"/>
    </source>
</evidence>
<protein>
    <recommendedName>
        <fullName evidence="11">C2H2-type domain-containing protein</fullName>
    </recommendedName>
</protein>
<gene>
    <name evidence="12" type="ORF">ZYGR_0AY00920</name>
</gene>
<dbReference type="FunFam" id="3.30.160.60:FF:002343">
    <property type="entry name" value="Zinc finger protein 33A"/>
    <property type="match status" value="1"/>
</dbReference>
<feature type="compositionally biased region" description="Acidic residues" evidence="10">
    <location>
        <begin position="413"/>
        <end position="427"/>
    </location>
</feature>
<dbReference type="PANTHER" id="PTHR47257">
    <property type="entry name" value="PH-RESPONSE TRANSCRIPTION FACTOR PACC/RIM101"/>
    <property type="match status" value="1"/>
</dbReference>
<feature type="domain" description="C2H2-type" evidence="11">
    <location>
        <begin position="124"/>
        <end position="153"/>
    </location>
</feature>